<dbReference type="Gene3D" id="3.10.20.90">
    <property type="entry name" value="Phosphatidylinositol 3-kinase Catalytic Subunit, Chain A, domain 1"/>
    <property type="match status" value="1"/>
</dbReference>
<evidence type="ECO:0000256" key="8">
    <source>
        <dbReference type="SAM" id="MobiDB-lite"/>
    </source>
</evidence>
<dbReference type="PROSITE" id="PS50235">
    <property type="entry name" value="USP_3"/>
    <property type="match status" value="1"/>
</dbReference>
<dbReference type="SUPFAM" id="SSF54001">
    <property type="entry name" value="Cysteine proteinases"/>
    <property type="match status" value="1"/>
</dbReference>
<evidence type="ECO:0000256" key="6">
    <source>
        <dbReference type="ARBA" id="ARBA00022807"/>
    </source>
</evidence>
<feature type="compositionally biased region" description="Polar residues" evidence="8">
    <location>
        <begin position="536"/>
        <end position="554"/>
    </location>
</feature>
<dbReference type="Gene3D" id="3.90.70.10">
    <property type="entry name" value="Cysteine proteinases"/>
    <property type="match status" value="1"/>
</dbReference>
<dbReference type="SMART" id="SM00213">
    <property type="entry name" value="UBQ"/>
    <property type="match status" value="1"/>
</dbReference>
<comment type="similarity">
    <text evidence="2">Belongs to the peptidase C19 family. USP14/UBP6 subfamily.</text>
</comment>
<keyword evidence="5 7" id="KW-0378">Hydrolase</keyword>
<evidence type="ECO:0000256" key="7">
    <source>
        <dbReference type="RuleBase" id="RU366025"/>
    </source>
</evidence>
<dbReference type="InterPro" id="IPR000626">
    <property type="entry name" value="Ubiquitin-like_dom"/>
</dbReference>
<keyword evidence="11" id="KW-1185">Reference proteome</keyword>
<dbReference type="InterPro" id="IPR001394">
    <property type="entry name" value="Peptidase_C19_UCH"/>
</dbReference>
<evidence type="ECO:0000313" key="10">
    <source>
        <dbReference type="EMBL" id="CAK8691168.1"/>
    </source>
</evidence>
<name>A0ABP0GIC0_CLALP</name>
<comment type="catalytic activity">
    <reaction evidence="1 7">
        <text>Thiol-dependent hydrolysis of ester, thioester, amide, peptide and isopeptide bonds formed by the C-terminal Gly of ubiquitin (a 76-residue protein attached to proteins as an intracellular targeting signal).</text>
        <dbReference type="EC" id="3.4.19.12"/>
    </reaction>
</comment>
<dbReference type="EMBL" id="CAWYQH010000119">
    <property type="protein sequence ID" value="CAK8691168.1"/>
    <property type="molecule type" value="Genomic_DNA"/>
</dbReference>
<dbReference type="Proteomes" id="UP001642483">
    <property type="component" value="Unassembled WGS sequence"/>
</dbReference>
<dbReference type="EC" id="3.4.19.12" evidence="7"/>
<reference evidence="10 11" key="1">
    <citation type="submission" date="2024-02" db="EMBL/GenBank/DDBJ databases">
        <authorList>
            <person name="Daric V."/>
            <person name="Darras S."/>
        </authorList>
    </citation>
    <scope>NUCLEOTIDE SEQUENCE [LARGE SCALE GENOMIC DNA]</scope>
</reference>
<gene>
    <name evidence="10" type="ORF">CVLEPA_LOCUS23753</name>
</gene>
<evidence type="ECO:0000256" key="5">
    <source>
        <dbReference type="ARBA" id="ARBA00022801"/>
    </source>
</evidence>
<dbReference type="PANTHER" id="PTHR43982:SF1">
    <property type="entry name" value="UBIQUITIN CARBOXYL-TERMINAL HYDROLASE 14"/>
    <property type="match status" value="1"/>
</dbReference>
<evidence type="ECO:0000256" key="1">
    <source>
        <dbReference type="ARBA" id="ARBA00000707"/>
    </source>
</evidence>
<organism evidence="10 11">
    <name type="scientific">Clavelina lepadiformis</name>
    <name type="common">Light-bulb sea squirt</name>
    <name type="synonym">Ascidia lepadiformis</name>
    <dbReference type="NCBI Taxonomy" id="159417"/>
    <lineage>
        <taxon>Eukaryota</taxon>
        <taxon>Metazoa</taxon>
        <taxon>Chordata</taxon>
        <taxon>Tunicata</taxon>
        <taxon>Ascidiacea</taxon>
        <taxon>Aplousobranchia</taxon>
        <taxon>Clavelinidae</taxon>
        <taxon>Clavelina</taxon>
    </lineage>
</organism>
<dbReference type="PROSITE" id="PS00973">
    <property type="entry name" value="USP_2"/>
    <property type="match status" value="1"/>
</dbReference>
<dbReference type="InterPro" id="IPR038765">
    <property type="entry name" value="Papain-like_cys_pep_sf"/>
</dbReference>
<evidence type="ECO:0000259" key="9">
    <source>
        <dbReference type="PROSITE" id="PS50235"/>
    </source>
</evidence>
<evidence type="ECO:0000256" key="3">
    <source>
        <dbReference type="ARBA" id="ARBA00022670"/>
    </source>
</evidence>
<dbReference type="InterPro" id="IPR029071">
    <property type="entry name" value="Ubiquitin-like_domsf"/>
</dbReference>
<evidence type="ECO:0000313" key="11">
    <source>
        <dbReference type="Proteomes" id="UP001642483"/>
    </source>
</evidence>
<comment type="caution">
    <text evidence="10">The sequence shown here is derived from an EMBL/GenBank/DDBJ whole genome shotgun (WGS) entry which is preliminary data.</text>
</comment>
<keyword evidence="3 7" id="KW-0645">Protease</keyword>
<feature type="compositionally biased region" description="Basic and acidic residues" evidence="8">
    <location>
        <begin position="418"/>
        <end position="434"/>
    </location>
</feature>
<dbReference type="PANTHER" id="PTHR43982">
    <property type="entry name" value="UBIQUITIN CARBOXYL-TERMINAL HYDROLASE"/>
    <property type="match status" value="1"/>
</dbReference>
<feature type="region of interest" description="Disordered" evidence="8">
    <location>
        <begin position="406"/>
        <end position="434"/>
    </location>
</feature>
<evidence type="ECO:0000256" key="4">
    <source>
        <dbReference type="ARBA" id="ARBA00022786"/>
    </source>
</evidence>
<evidence type="ECO:0000256" key="2">
    <source>
        <dbReference type="ARBA" id="ARBA00008739"/>
    </source>
</evidence>
<dbReference type="CDD" id="cd16104">
    <property type="entry name" value="Ubl_USP14_like"/>
    <property type="match status" value="1"/>
</dbReference>
<dbReference type="CDD" id="cd02657">
    <property type="entry name" value="Peptidase_C19A"/>
    <property type="match status" value="1"/>
</dbReference>
<keyword evidence="4 7" id="KW-0833">Ubl conjugation pathway</keyword>
<dbReference type="PROSITE" id="PS00972">
    <property type="entry name" value="USP_1"/>
    <property type="match status" value="1"/>
</dbReference>
<protein>
    <recommendedName>
        <fullName evidence="7">Ubiquitin carboxyl-terminal hydrolase</fullName>
        <ecNumber evidence="7">3.4.19.12</ecNumber>
    </recommendedName>
</protein>
<dbReference type="Pfam" id="PF00443">
    <property type="entry name" value="UCH"/>
    <property type="match status" value="1"/>
</dbReference>
<accession>A0ABP0GIC0</accession>
<feature type="domain" description="USP" evidence="9">
    <location>
        <begin position="126"/>
        <end position="518"/>
    </location>
</feature>
<dbReference type="InterPro" id="IPR028889">
    <property type="entry name" value="USP"/>
</dbReference>
<sequence length="554" mass="62614">MSISDDSFVVILVFLLKTKTSNMPNYKVNVKWGKEKYAGLELSTDQSPDIFKLQLFSLTNVLPERQKVMLKGVTIKEDWGKLKLKDGMNLLMMGSAEELPQAPAEKTVFVEDMSEDQLMSAMDLVTGLDNLGNTCYMNATVQLLKTVPEMDHALQSFSGNVNRAGLMASLGMTSAGAEMDDTVTASFRDLVRDLKSNEQSSIKPFMFLQLLYMRFPHFAEKNDHGQPMQQDANEFLTELLRICQLKLKAVPMDVSGGRPFEPRDNFVDQYFGIDYDIKLKCLDEEAKDEPEKDSKETSLQLNCFISQEVKYMLTGIKCRLQEEITKNSPTLNRDAKYSKTSKIKRLPAYLCVQMVRFYYKEKGQVNAKILKDVKFPMSFDAYELCAPELQERLRVARGKFEADEEERAEAQLAGKQSGESKKMQELKKKEEEPKEYERFDFPDDVGSNNSGHYELQGVLTHQGRSSSSGHYVAWIRKKGDDWLKCDDDIVSPVTSEDVLKLSGGGDWHIAYVLLYGPRRLEKRDRSVKPAAGGETASISEATPMDTTSTENSAA</sequence>
<dbReference type="SUPFAM" id="SSF54236">
    <property type="entry name" value="Ubiquitin-like"/>
    <property type="match status" value="1"/>
</dbReference>
<dbReference type="InterPro" id="IPR044635">
    <property type="entry name" value="UBP14-like"/>
</dbReference>
<feature type="region of interest" description="Disordered" evidence="8">
    <location>
        <begin position="523"/>
        <end position="554"/>
    </location>
</feature>
<dbReference type="InterPro" id="IPR018200">
    <property type="entry name" value="USP_CS"/>
</dbReference>
<keyword evidence="6 7" id="KW-0788">Thiol protease</keyword>
<proteinExistence type="inferred from homology"/>